<dbReference type="Pfam" id="PF07992">
    <property type="entry name" value="Pyr_redox_2"/>
    <property type="match status" value="1"/>
</dbReference>
<evidence type="ECO:0000259" key="1">
    <source>
        <dbReference type="Pfam" id="PF07992"/>
    </source>
</evidence>
<dbReference type="GO" id="GO:0005737">
    <property type="term" value="C:cytoplasm"/>
    <property type="evidence" value="ECO:0007669"/>
    <property type="project" value="TreeGrafter"/>
</dbReference>
<keyword evidence="3" id="KW-1185">Reference proteome</keyword>
<dbReference type="SUPFAM" id="SSF51905">
    <property type="entry name" value="FAD/NAD(P)-binding domain"/>
    <property type="match status" value="1"/>
</dbReference>
<dbReference type="PANTHER" id="PTHR43735">
    <property type="entry name" value="APOPTOSIS-INDUCING FACTOR 1"/>
    <property type="match status" value="1"/>
</dbReference>
<dbReference type="Gene3D" id="3.50.50.100">
    <property type="match status" value="2"/>
</dbReference>
<dbReference type="PANTHER" id="PTHR43735:SF2">
    <property type="entry name" value="FE-REGULATED PROTEIN 8"/>
    <property type="match status" value="1"/>
</dbReference>
<comment type="caution">
    <text evidence="2">The sequence shown here is derived from an EMBL/GenBank/DDBJ whole genome shotgun (WGS) entry which is preliminary data.</text>
</comment>
<protein>
    <recommendedName>
        <fullName evidence="1">FAD/NAD(P)-binding domain-containing protein</fullName>
    </recommendedName>
</protein>
<gene>
    <name evidence="2" type="ORF">O181_016240</name>
</gene>
<dbReference type="InterPro" id="IPR023753">
    <property type="entry name" value="FAD/NAD-binding_dom"/>
</dbReference>
<dbReference type="OrthoDB" id="202203at2759"/>
<dbReference type="InterPro" id="IPR036188">
    <property type="entry name" value="FAD/NAD-bd_sf"/>
</dbReference>
<accession>A0A9Q3C4G9</accession>
<dbReference type="GO" id="GO:0050660">
    <property type="term" value="F:flavin adenine dinucleotide binding"/>
    <property type="evidence" value="ECO:0007669"/>
    <property type="project" value="TreeGrafter"/>
</dbReference>
<proteinExistence type="predicted"/>
<name>A0A9Q3C4G9_9BASI</name>
<sequence length="562" mass="61665">MTRFQSFSLNRSVVVIGGSYSGRHAAEMLAQQLPPNWSVTLIERNSHFNHVYSFPRSGVIGSSQRNFIPYIGLLKQFEIDQSTQSSKNKLIEFKEKINFEDCHSISSNLNLTRLQFINASVTKIIDGRVYLDRMIQAQTDSTLPTLSISSKLHSASSSTLKSDSGYASSISLRQTASQHNQLDQNIENFNTLNLNNSSRLTNQIKWDFLVYALGSKLPPPLQISSAHEQCFTKQQGVRFLEKQKSIISKAKRIVIVGGGALGIQYACDIAHRYQLLGQPKQITLIHSRNTFLPLFQPEVDNKVKDALKKFGVNVVLGERVNLAKLGKDLEERSQCDDQRSIIVESMSVGDKQWEADYVLLCTGQLPNTALMAQFCPLAVPGGTASGASHGLIRVNRALQVSPSTLGPSPVHSATGRPTTCECGSATLRNDPTSPKTIAPLSRVFAIGDCIDGFGSIKAGHVGWNQAEVAARNIVKLATVAESGGDIAEVSNTDGPLESYEPSPPMIKLTLGLDRMICQLPSAVQPNVLEVFEKEIDVHDDVAWRKMWVSHGIEYESIGDGWA</sequence>
<evidence type="ECO:0000313" key="2">
    <source>
        <dbReference type="EMBL" id="MBW0476525.1"/>
    </source>
</evidence>
<organism evidence="2 3">
    <name type="scientific">Austropuccinia psidii MF-1</name>
    <dbReference type="NCBI Taxonomy" id="1389203"/>
    <lineage>
        <taxon>Eukaryota</taxon>
        <taxon>Fungi</taxon>
        <taxon>Dikarya</taxon>
        <taxon>Basidiomycota</taxon>
        <taxon>Pucciniomycotina</taxon>
        <taxon>Pucciniomycetes</taxon>
        <taxon>Pucciniales</taxon>
        <taxon>Sphaerophragmiaceae</taxon>
        <taxon>Austropuccinia</taxon>
    </lineage>
</organism>
<dbReference type="PRINTS" id="PR00368">
    <property type="entry name" value="FADPNR"/>
</dbReference>
<evidence type="ECO:0000313" key="3">
    <source>
        <dbReference type="Proteomes" id="UP000765509"/>
    </source>
</evidence>
<dbReference type="GO" id="GO:0004174">
    <property type="term" value="F:electron-transferring-flavoprotein dehydrogenase activity"/>
    <property type="evidence" value="ECO:0007669"/>
    <property type="project" value="TreeGrafter"/>
</dbReference>
<feature type="domain" description="FAD/NAD(P)-binding" evidence="1">
    <location>
        <begin position="12"/>
        <end position="373"/>
    </location>
</feature>
<reference evidence="2" key="1">
    <citation type="submission" date="2021-03" db="EMBL/GenBank/DDBJ databases">
        <title>Draft genome sequence of rust myrtle Austropuccinia psidii MF-1, a brazilian biotype.</title>
        <authorList>
            <person name="Quecine M.C."/>
            <person name="Pachon D.M.R."/>
            <person name="Bonatelli M.L."/>
            <person name="Correr F.H."/>
            <person name="Franceschini L.M."/>
            <person name="Leite T.F."/>
            <person name="Margarido G.R.A."/>
            <person name="Almeida C.A."/>
            <person name="Ferrarezi J.A."/>
            <person name="Labate C.A."/>
        </authorList>
    </citation>
    <scope>NUCLEOTIDE SEQUENCE</scope>
    <source>
        <strain evidence="2">MF-1</strain>
    </source>
</reference>
<dbReference type="AlphaFoldDB" id="A0A9Q3C4G9"/>
<dbReference type="EMBL" id="AVOT02004497">
    <property type="protein sequence ID" value="MBW0476525.1"/>
    <property type="molecule type" value="Genomic_DNA"/>
</dbReference>
<dbReference type="Proteomes" id="UP000765509">
    <property type="component" value="Unassembled WGS sequence"/>
</dbReference>